<name>A0A4R8DS17_9BACT</name>
<evidence type="ECO:0000313" key="2">
    <source>
        <dbReference type="Proteomes" id="UP000294498"/>
    </source>
</evidence>
<reference evidence="1 2" key="1">
    <citation type="submission" date="2019-03" db="EMBL/GenBank/DDBJ databases">
        <title>Genomic Encyclopedia of Type Strains, Phase IV (KMG-IV): sequencing the most valuable type-strain genomes for metagenomic binning, comparative biology and taxonomic classification.</title>
        <authorList>
            <person name="Goeker M."/>
        </authorList>
    </citation>
    <scope>NUCLEOTIDE SEQUENCE [LARGE SCALE GENOMIC DNA]</scope>
    <source>
        <strain evidence="1 2">DSM 100059</strain>
    </source>
</reference>
<dbReference type="RefSeq" id="WP_133993241.1">
    <property type="nucleotide sequence ID" value="NZ_SODV01000001.1"/>
</dbReference>
<proteinExistence type="predicted"/>
<evidence type="ECO:0000313" key="1">
    <source>
        <dbReference type="EMBL" id="TDX01034.1"/>
    </source>
</evidence>
<dbReference type="AlphaFoldDB" id="A0A4R8DS17"/>
<sequence length="397" mass="45803">MIPFARDRFNEGFSDDKYRAFLQALDSAHPGAIDFRVAETPVFVPRSFRAQMEETCAYILDLIADPSFKQRTAAAIPPGLWTPGEQDYPHFVSFDFGVCTGDTGLPEPRLIELQAFPTLFAFQVWLPENYQAQFPIPPDYDYLLGGYDKPGYIRLLKDIIVGDVPPEEVILLEVKPHEQKTRIDFYLTQDYLDIRPVCVTELFAEGRELFYFRDGRKTRVRRIYNRVIVDDLMAQKETLGPVIDLTAGWDVEWISHPNWFYRVSKYLLPLLHHPLIPQAYFVQDLKTVPKDLDRYVLKPLFSFAGQGVVLEVTPRHLEDLPDPENWILQRKATYADIIRTPDGPAKCEIRLMYFWKDGALRPVPANNLARLSKGQMIGTRYNKDKTWVGGSACFFEP</sequence>
<dbReference type="SUPFAM" id="SSF56059">
    <property type="entry name" value="Glutathione synthetase ATP-binding domain-like"/>
    <property type="match status" value="1"/>
</dbReference>
<comment type="caution">
    <text evidence="1">The sequence shown here is derived from an EMBL/GenBank/DDBJ whole genome shotgun (WGS) entry which is preliminary data.</text>
</comment>
<protein>
    <recommendedName>
        <fullName evidence="3">Circularly permuted ATP-grasp superfamily protein</fullName>
    </recommendedName>
</protein>
<keyword evidence="2" id="KW-1185">Reference proteome</keyword>
<evidence type="ECO:0008006" key="3">
    <source>
        <dbReference type="Google" id="ProtNLM"/>
    </source>
</evidence>
<dbReference type="Proteomes" id="UP000294498">
    <property type="component" value="Unassembled WGS sequence"/>
</dbReference>
<dbReference type="OrthoDB" id="108192at2"/>
<gene>
    <name evidence="1" type="ORF">EDB95_2065</name>
</gene>
<dbReference type="EMBL" id="SODV01000001">
    <property type="protein sequence ID" value="TDX01034.1"/>
    <property type="molecule type" value="Genomic_DNA"/>
</dbReference>
<accession>A0A4R8DS17</accession>
<organism evidence="1 2">
    <name type="scientific">Dinghuibacter silviterrae</name>
    <dbReference type="NCBI Taxonomy" id="1539049"/>
    <lineage>
        <taxon>Bacteria</taxon>
        <taxon>Pseudomonadati</taxon>
        <taxon>Bacteroidota</taxon>
        <taxon>Chitinophagia</taxon>
        <taxon>Chitinophagales</taxon>
        <taxon>Chitinophagaceae</taxon>
        <taxon>Dinghuibacter</taxon>
    </lineage>
</organism>